<proteinExistence type="predicted"/>
<dbReference type="Proteomes" id="UP000619479">
    <property type="component" value="Unassembled WGS sequence"/>
</dbReference>
<dbReference type="RefSeq" id="WP_203738351.1">
    <property type="nucleotide sequence ID" value="NZ_BAAAUC010000030.1"/>
</dbReference>
<name>A0A919M9C1_9ACTN</name>
<dbReference type="EMBL" id="BOMH01000005">
    <property type="protein sequence ID" value="GID62871.1"/>
    <property type="molecule type" value="Genomic_DNA"/>
</dbReference>
<gene>
    <name evidence="2" type="ORF">Acy02nite_07520</name>
</gene>
<dbReference type="AlphaFoldDB" id="A0A919M9C1"/>
<organism evidence="2 3">
    <name type="scientific">Actinoplanes cyaneus</name>
    <dbReference type="NCBI Taxonomy" id="52696"/>
    <lineage>
        <taxon>Bacteria</taxon>
        <taxon>Bacillati</taxon>
        <taxon>Actinomycetota</taxon>
        <taxon>Actinomycetes</taxon>
        <taxon>Micromonosporales</taxon>
        <taxon>Micromonosporaceae</taxon>
        <taxon>Actinoplanes</taxon>
    </lineage>
</organism>
<feature type="transmembrane region" description="Helical" evidence="1">
    <location>
        <begin position="69"/>
        <end position="87"/>
    </location>
</feature>
<protein>
    <submittedName>
        <fullName evidence="2">Uncharacterized protein</fullName>
    </submittedName>
</protein>
<evidence type="ECO:0000313" key="3">
    <source>
        <dbReference type="Proteomes" id="UP000619479"/>
    </source>
</evidence>
<keyword evidence="1" id="KW-1133">Transmembrane helix</keyword>
<accession>A0A919M9C1</accession>
<keyword evidence="1" id="KW-0812">Transmembrane</keyword>
<keyword evidence="3" id="KW-1185">Reference proteome</keyword>
<comment type="caution">
    <text evidence="2">The sequence shown here is derived from an EMBL/GenBank/DDBJ whole genome shotgun (WGS) entry which is preliminary data.</text>
</comment>
<keyword evidence="1" id="KW-0472">Membrane</keyword>
<evidence type="ECO:0000256" key="1">
    <source>
        <dbReference type="SAM" id="Phobius"/>
    </source>
</evidence>
<reference evidence="2" key="1">
    <citation type="submission" date="2021-01" db="EMBL/GenBank/DDBJ databases">
        <title>Whole genome shotgun sequence of Actinoplanes cyaneus NBRC 14990.</title>
        <authorList>
            <person name="Komaki H."/>
            <person name="Tamura T."/>
        </authorList>
    </citation>
    <scope>NUCLEOTIDE SEQUENCE</scope>
    <source>
        <strain evidence="2">NBRC 14990</strain>
    </source>
</reference>
<evidence type="ECO:0000313" key="2">
    <source>
        <dbReference type="EMBL" id="GID62871.1"/>
    </source>
</evidence>
<feature type="transmembrane region" description="Helical" evidence="1">
    <location>
        <begin position="38"/>
        <end position="57"/>
    </location>
</feature>
<sequence>MKNNVVPFLGLYVALSFSTVGATVALHFNTTLVISDAVWIRGAIVAASSLLTLYLGLRALGGDRRMLRRLRIVTAIMLAATVVVVAVPGLFPLWFTIDQLASGLLLLPVVIGVNQRPAVRL</sequence>